<dbReference type="RefSeq" id="WP_281803445.1">
    <property type="nucleotide sequence ID" value="NZ_BSEC01000001.1"/>
</dbReference>
<evidence type="ECO:0000313" key="2">
    <source>
        <dbReference type="EMBL" id="GLI93562.1"/>
    </source>
</evidence>
<protein>
    <recommendedName>
        <fullName evidence="4">Twin-arginine translocation signal domain-containing protein</fullName>
    </recommendedName>
</protein>
<evidence type="ECO:0008006" key="4">
    <source>
        <dbReference type="Google" id="ProtNLM"/>
    </source>
</evidence>
<name>A0A9W6LSJ3_9HYPH</name>
<dbReference type="PROSITE" id="PS51318">
    <property type="entry name" value="TAT"/>
    <property type="match status" value="1"/>
</dbReference>
<dbReference type="Proteomes" id="UP001144323">
    <property type="component" value="Unassembled WGS sequence"/>
</dbReference>
<sequence>MDTENPEKLSRRGFLTTLFAAAAVIPVVALSASDAEALESTERQFTGFRHQPRTTRPRSPTRGSRRHRRVARVRHTGRPQPRPDAAAPATPAPTTPAQ</sequence>
<evidence type="ECO:0000313" key="3">
    <source>
        <dbReference type="Proteomes" id="UP001144323"/>
    </source>
</evidence>
<keyword evidence="3" id="KW-1185">Reference proteome</keyword>
<dbReference type="InterPro" id="IPR006311">
    <property type="entry name" value="TAT_signal"/>
</dbReference>
<gene>
    <name evidence="2" type="ORF">LMG27198_25540</name>
</gene>
<dbReference type="EMBL" id="BSEC01000001">
    <property type="protein sequence ID" value="GLI93562.1"/>
    <property type="molecule type" value="Genomic_DNA"/>
</dbReference>
<accession>A0A9W6LSJ3</accession>
<evidence type="ECO:0000256" key="1">
    <source>
        <dbReference type="SAM" id="MobiDB-lite"/>
    </source>
</evidence>
<organism evidence="2 3">
    <name type="scientific">Methylocystis echinoides</name>
    <dbReference type="NCBI Taxonomy" id="29468"/>
    <lineage>
        <taxon>Bacteria</taxon>
        <taxon>Pseudomonadati</taxon>
        <taxon>Pseudomonadota</taxon>
        <taxon>Alphaproteobacteria</taxon>
        <taxon>Hyphomicrobiales</taxon>
        <taxon>Methylocystaceae</taxon>
        <taxon>Methylocystis</taxon>
    </lineage>
</organism>
<comment type="caution">
    <text evidence="2">The sequence shown here is derived from an EMBL/GenBank/DDBJ whole genome shotgun (WGS) entry which is preliminary data.</text>
</comment>
<dbReference type="AlphaFoldDB" id="A0A9W6LSJ3"/>
<feature type="compositionally biased region" description="Basic residues" evidence="1">
    <location>
        <begin position="63"/>
        <end position="77"/>
    </location>
</feature>
<reference evidence="2" key="1">
    <citation type="journal article" date="2023" name="Int. J. Syst. Evol. Microbiol.">
        <title>Methylocystis iwaonis sp. nov., a type II methane-oxidizing bacterium from surface soil of a rice paddy field in Japan, and emended description of the genus Methylocystis (ex Whittenbury et al. 1970) Bowman et al. 1993.</title>
        <authorList>
            <person name="Kaise H."/>
            <person name="Sawadogo J.B."/>
            <person name="Alam M.S."/>
            <person name="Ueno C."/>
            <person name="Dianou D."/>
            <person name="Shinjo R."/>
            <person name="Asakawa S."/>
        </authorList>
    </citation>
    <scope>NUCLEOTIDE SEQUENCE</scope>
    <source>
        <strain evidence="2">LMG27198</strain>
    </source>
</reference>
<feature type="region of interest" description="Disordered" evidence="1">
    <location>
        <begin position="41"/>
        <end position="98"/>
    </location>
</feature>
<proteinExistence type="predicted"/>